<dbReference type="InterPro" id="IPR036397">
    <property type="entry name" value="RNaseH_sf"/>
</dbReference>
<keyword evidence="16" id="KW-0511">Multifunctional enzyme</keyword>
<evidence type="ECO:0000256" key="16">
    <source>
        <dbReference type="ARBA" id="ARBA00023268"/>
    </source>
</evidence>
<feature type="domain" description="Reverse transcriptase Ty1/copia-type" evidence="18">
    <location>
        <begin position="832"/>
        <end position="938"/>
    </location>
</feature>
<evidence type="ECO:0000259" key="18">
    <source>
        <dbReference type="Pfam" id="PF07727"/>
    </source>
</evidence>
<evidence type="ECO:0000259" key="21">
    <source>
        <dbReference type="Pfam" id="PF25597"/>
    </source>
</evidence>
<evidence type="ECO:0000256" key="7">
    <source>
        <dbReference type="ARBA" id="ARBA00022759"/>
    </source>
</evidence>
<proteinExistence type="predicted"/>
<evidence type="ECO:0000256" key="11">
    <source>
        <dbReference type="ARBA" id="ARBA00022908"/>
    </source>
</evidence>
<feature type="domain" description="Retrovirus-related Pol polyprotein from transposon TNT 1-94-like beta-barrel" evidence="20">
    <location>
        <begin position="1568"/>
        <end position="1640"/>
    </location>
</feature>
<dbReference type="InterPro" id="IPR054722">
    <property type="entry name" value="PolX-like_BBD"/>
</dbReference>
<comment type="function">
    <text evidence="1">The aspartyl protease (PR) mediates the proteolytic cleavages of the Gag and Gag-Pol polyproteins after assembly of the VLP.</text>
</comment>
<dbReference type="GO" id="GO:0003676">
    <property type="term" value="F:nucleic acid binding"/>
    <property type="evidence" value="ECO:0007669"/>
    <property type="project" value="InterPro"/>
</dbReference>
<dbReference type="GO" id="GO:0003887">
    <property type="term" value="F:DNA-directed DNA polymerase activity"/>
    <property type="evidence" value="ECO:0007669"/>
    <property type="project" value="UniProtKB-KW"/>
</dbReference>
<protein>
    <submittedName>
        <fullName evidence="22">Integrase, catalytic region, zinc finger, CCHC-type, peptidase aspartic, catalytic</fullName>
    </submittedName>
</protein>
<feature type="compositionally biased region" description="Polar residues" evidence="17">
    <location>
        <begin position="1940"/>
        <end position="1955"/>
    </location>
</feature>
<dbReference type="Pfam" id="PF13976">
    <property type="entry name" value="gag_pre-integrs"/>
    <property type="match status" value="1"/>
</dbReference>
<dbReference type="SUPFAM" id="SSF53098">
    <property type="entry name" value="Ribonuclease H-like"/>
    <property type="match status" value="1"/>
</dbReference>
<dbReference type="Pfam" id="PF22936">
    <property type="entry name" value="Pol_BBD"/>
    <property type="match status" value="1"/>
</dbReference>
<keyword evidence="9" id="KW-0067">ATP-binding</keyword>
<dbReference type="InterPro" id="IPR013103">
    <property type="entry name" value="RVT_2"/>
</dbReference>
<evidence type="ECO:0000259" key="20">
    <source>
        <dbReference type="Pfam" id="PF22936"/>
    </source>
</evidence>
<evidence type="ECO:0000256" key="12">
    <source>
        <dbReference type="ARBA" id="ARBA00022918"/>
    </source>
</evidence>
<evidence type="ECO:0000256" key="6">
    <source>
        <dbReference type="ARBA" id="ARBA00022741"/>
    </source>
</evidence>
<keyword evidence="3" id="KW-0645">Protease</keyword>
<dbReference type="GO" id="GO:0003964">
    <property type="term" value="F:RNA-directed DNA polymerase activity"/>
    <property type="evidence" value="ECO:0007669"/>
    <property type="project" value="UniProtKB-KW"/>
</dbReference>
<dbReference type="InterPro" id="IPR025724">
    <property type="entry name" value="GAG-pre-integrase_dom"/>
</dbReference>
<dbReference type="Pfam" id="PF07727">
    <property type="entry name" value="RVT_2"/>
    <property type="match status" value="1"/>
</dbReference>
<evidence type="ECO:0000256" key="14">
    <source>
        <dbReference type="ARBA" id="ARBA00023113"/>
    </source>
</evidence>
<dbReference type="GO" id="GO:0006310">
    <property type="term" value="P:DNA recombination"/>
    <property type="evidence" value="ECO:0007669"/>
    <property type="project" value="UniProtKB-KW"/>
</dbReference>
<dbReference type="InterPro" id="IPR057670">
    <property type="entry name" value="SH3_retrovirus"/>
</dbReference>
<keyword evidence="13" id="KW-0548">Nucleotidyltransferase</keyword>
<evidence type="ECO:0000256" key="2">
    <source>
        <dbReference type="ARBA" id="ARBA00022612"/>
    </source>
</evidence>
<dbReference type="GO" id="GO:0004519">
    <property type="term" value="F:endonuclease activity"/>
    <property type="evidence" value="ECO:0007669"/>
    <property type="project" value="UniProtKB-KW"/>
</dbReference>
<reference evidence="22" key="1">
    <citation type="journal article" date="2019" name="Sci. Rep.">
        <title>Draft genome of Tanacetum cinerariifolium, the natural source of mosquito coil.</title>
        <authorList>
            <person name="Yamashiro T."/>
            <person name="Shiraishi A."/>
            <person name="Satake H."/>
            <person name="Nakayama K."/>
        </authorList>
    </citation>
    <scope>NUCLEOTIDE SEQUENCE</scope>
</reference>
<dbReference type="Pfam" id="PF25597">
    <property type="entry name" value="SH3_retrovirus"/>
    <property type="match status" value="1"/>
</dbReference>
<keyword evidence="13" id="KW-0239">DNA-directed DNA polymerase</keyword>
<dbReference type="PANTHER" id="PTHR42648">
    <property type="entry name" value="TRANSPOSASE, PUTATIVE-RELATED"/>
    <property type="match status" value="1"/>
</dbReference>
<dbReference type="GO" id="GO:0006508">
    <property type="term" value="P:proteolysis"/>
    <property type="evidence" value="ECO:0007669"/>
    <property type="project" value="UniProtKB-KW"/>
</dbReference>
<dbReference type="Gene3D" id="3.30.420.10">
    <property type="entry name" value="Ribonuclease H-like superfamily/Ribonuclease H"/>
    <property type="match status" value="1"/>
</dbReference>
<dbReference type="GO" id="GO:0046872">
    <property type="term" value="F:metal ion binding"/>
    <property type="evidence" value="ECO:0007669"/>
    <property type="project" value="UniProtKB-KW"/>
</dbReference>
<keyword evidence="13" id="KW-0808">Transferase</keyword>
<keyword evidence="6" id="KW-0547">Nucleotide-binding</keyword>
<keyword evidence="4" id="KW-0540">Nuclease</keyword>
<evidence type="ECO:0000256" key="3">
    <source>
        <dbReference type="ARBA" id="ARBA00022670"/>
    </source>
</evidence>
<evidence type="ECO:0000259" key="19">
    <source>
        <dbReference type="Pfam" id="PF13976"/>
    </source>
</evidence>
<dbReference type="GO" id="GO:0008233">
    <property type="term" value="F:peptidase activity"/>
    <property type="evidence" value="ECO:0007669"/>
    <property type="project" value="UniProtKB-KW"/>
</dbReference>
<dbReference type="Pfam" id="PF14223">
    <property type="entry name" value="Retrotran_gag_2"/>
    <property type="match status" value="1"/>
</dbReference>
<feature type="compositionally biased region" description="Low complexity" evidence="17">
    <location>
        <begin position="309"/>
        <end position="318"/>
    </location>
</feature>
<feature type="region of interest" description="Disordered" evidence="17">
    <location>
        <begin position="288"/>
        <end position="318"/>
    </location>
</feature>
<evidence type="ECO:0000256" key="10">
    <source>
        <dbReference type="ARBA" id="ARBA00022842"/>
    </source>
</evidence>
<keyword evidence="8" id="KW-0378">Hydrolase</keyword>
<keyword evidence="14" id="KW-0917">Virion maturation</keyword>
<dbReference type="InterPro" id="IPR039537">
    <property type="entry name" value="Retrotran_Ty1/copia-like"/>
</dbReference>
<accession>A0A6L2J773</accession>
<comment type="caution">
    <text evidence="22">The sequence shown here is derived from an EMBL/GenBank/DDBJ whole genome shotgun (WGS) entry which is preliminary data.</text>
</comment>
<feature type="region of interest" description="Disordered" evidence="17">
    <location>
        <begin position="1935"/>
        <end position="1955"/>
    </location>
</feature>
<keyword evidence="10" id="KW-0460">Magnesium</keyword>
<feature type="domain" description="GAG-pre-integrase" evidence="19">
    <location>
        <begin position="1670"/>
        <end position="1741"/>
    </location>
</feature>
<organism evidence="22">
    <name type="scientific">Tanacetum cinerariifolium</name>
    <name type="common">Dalmatian daisy</name>
    <name type="synonym">Chrysanthemum cinerariifolium</name>
    <dbReference type="NCBI Taxonomy" id="118510"/>
    <lineage>
        <taxon>Eukaryota</taxon>
        <taxon>Viridiplantae</taxon>
        <taxon>Streptophyta</taxon>
        <taxon>Embryophyta</taxon>
        <taxon>Tracheophyta</taxon>
        <taxon>Spermatophyta</taxon>
        <taxon>Magnoliopsida</taxon>
        <taxon>eudicotyledons</taxon>
        <taxon>Gunneridae</taxon>
        <taxon>Pentapetalae</taxon>
        <taxon>asterids</taxon>
        <taxon>campanulids</taxon>
        <taxon>Asterales</taxon>
        <taxon>Asteraceae</taxon>
        <taxon>Asteroideae</taxon>
        <taxon>Anthemideae</taxon>
        <taxon>Anthemidinae</taxon>
        <taxon>Tanacetum</taxon>
    </lineage>
</organism>
<evidence type="ECO:0000256" key="4">
    <source>
        <dbReference type="ARBA" id="ARBA00022722"/>
    </source>
</evidence>
<dbReference type="GO" id="GO:0015074">
    <property type="term" value="P:DNA integration"/>
    <property type="evidence" value="ECO:0007669"/>
    <property type="project" value="UniProtKB-KW"/>
</dbReference>
<keyword evidence="5" id="KW-0479">Metal-binding</keyword>
<dbReference type="EMBL" id="BKCJ010000363">
    <property type="protein sequence ID" value="GEU32512.1"/>
    <property type="molecule type" value="Genomic_DNA"/>
</dbReference>
<feature type="region of interest" description="Disordered" evidence="17">
    <location>
        <begin position="1441"/>
        <end position="1497"/>
    </location>
</feature>
<dbReference type="GO" id="GO:0005524">
    <property type="term" value="F:ATP binding"/>
    <property type="evidence" value="ECO:0007669"/>
    <property type="project" value="UniProtKB-KW"/>
</dbReference>
<evidence type="ECO:0000256" key="8">
    <source>
        <dbReference type="ARBA" id="ARBA00022801"/>
    </source>
</evidence>
<name>A0A6L2J773_TANCI</name>
<dbReference type="PANTHER" id="PTHR42648:SF11">
    <property type="entry name" value="TRANSPOSON TY4-P GAG-POL POLYPROTEIN"/>
    <property type="match status" value="1"/>
</dbReference>
<keyword evidence="15" id="KW-0233">DNA recombination</keyword>
<evidence type="ECO:0000313" key="22">
    <source>
        <dbReference type="EMBL" id="GEU32512.1"/>
    </source>
</evidence>
<evidence type="ECO:0000256" key="13">
    <source>
        <dbReference type="ARBA" id="ARBA00022932"/>
    </source>
</evidence>
<keyword evidence="2" id="KW-1188">Viral release from host cell</keyword>
<evidence type="ECO:0000256" key="5">
    <source>
        <dbReference type="ARBA" id="ARBA00022723"/>
    </source>
</evidence>
<feature type="compositionally biased region" description="Basic residues" evidence="17">
    <location>
        <begin position="1477"/>
        <end position="1486"/>
    </location>
</feature>
<evidence type="ECO:0000256" key="17">
    <source>
        <dbReference type="SAM" id="MobiDB-lite"/>
    </source>
</evidence>
<keyword evidence="12" id="KW-0695">RNA-directed DNA polymerase</keyword>
<sequence>MTFKRTTRDTLGTTSKGGILLGPERPCTYDDLNDNEKKQFDADVCATNIVLQGLPKDIYNLINQNIKAKVIWDNVKMILARSMLTKEDRESLLYDKFKRFKMLPGENINEYYVRFHNLVNDMRIIRMTMPNIQLNSNVQPYTQSSPVQSHQYPPSSALFLSPHVQSLTYLQFAESSQLDSGYTQADEILDTLTKQVALLSQLFRAILPQTNNQLRASSNTQNQATIHDGRVVNYTQSKRQQNFDYFKDKMLLMQAQENGAVLDKEEMFFQTGEPLTISKEKVIISSDSEGSEADDFKASSSSADEKISEVLSESNKSSSSAEETFAEVAYYTSESESKSEFETSEYYDNSTNYGLFVHNDDDQEIFHNAIESAIANFIENHIDSRKDYDKYEVDHNDSEEKEHLVDKLIRKSNHKIAKFQKHLDTFSSVRRPKQSYVIWKKKGSSNTSNVDLSSNNLFIFDDESVRISPVSKMPFRKNPRDSMNVCSKSNSNKSLPRTVHRWLPKLQSLAEPVAKWFPRVKREIDKISKTPNSPEPIYKWHMTGNRALLTNFVETFLGTVRFGNNDFAVIAGYGDVVIDSSKTSQVQNGFCFKQATLSSSHGFVWTDAHNSINGKQYVLVVVDDYLQYTWVFFPHSKDEASEVIISFTKKTHVNLQLQVQRIQTDNGTKFKNKTLAMFFDEIHESMNVNFDEISDMASKQFSLEPGLSNLIKTEKSSNPSVSQVSEASKKDLEDLFHNFYDEYFDSSKIMKSSTTNVETSINEEVFHEVSESFQGESSSSSLNDDVQQSLEEVILPQTNTQSISNNMIPNVDEASTSYNVFNERLKDAYFYAIRYSQQEGIDNDETFAPVARIKAIHLFLAYAGHKDFTVFQMDVKTTFLNGILKEEVYVGQPSGFVSNQYPDHVYALDKALYGLKQAPRAWYDVLSQFLIESGFQKGEMKFFLGLQVNQFSNGIFINQSKYVLDILKRSRMENCDIVPTPMIEQAKLKLDLVGKPVNHIVYRRSSALNNKWELSSGNAFSLTVGKCTSSGIFITSSGNDLEHFIPNMNIMYADHAGCHLDQKSTSGSVSFLDAYSINGLWLLYDKVPIYCDSKSAIAISCNLIEVAQKKVKIAFENDDSSLRVELIPSKINHDVSVVPSCASFVSNYAYVLHDNVAYIPHDPLVTELNIYKEQVAIYEQRTRFELTLREQKMDEQMSIFIRDPNQKEEHIKKELHSAQRAQLALYDGNELLKTHHVLVLVPSSEEYLELAKTTRIKMNEKMNDHVCVEKKVKITPPNYSKENFMATFTLHTQLTPKKVFWSKEINDKKANDLKAKTLPLPVLPSATVYPPNMPVHLAMKTVFENLEAEVDQNAIDLKSGEIERKNLLITNENLIASCIAHDVFFTVTDSAMTASRFHKLSTAYTVAMNHRSNRVVHHGYLNRLMDTLDTLSEIVEEARRVSNATKARRSQPESNTTHDRTLPANSVPKKNVEDHHRKNKSKLSKKNHVDLSTALGSSNTPSVRTIWRVKQVKQTWKPTSKLFTTVGHHWKPTGRTFPLGPQLQLGIQLIKLSIFVYVQIQVVQIILWYLDSGCSKHMIRDRSRLRNFVKKFTETVRFRNNHFSAIIGYGNYVLGDSVISIVYYVEGLGHNLFSVGQFCDSDLEVSFRKHTCFIRDLDGFNLIKGSRGSNLYTISVKDMMRSSPICLLSKASKNKSWLWHHRLNHLNFGTINDLVQKDLVRGLPRLRFEKDHMCSACQLEKRRKATHQPKMINTIMQVLHTLHMDLCRPLRVQSINGKKYILVIVNDYSSALYYPIKDSEDLGKLKAKADIGLFVSYAPNRKGYRIYNKRTRQIMQTIHVTFDELTRQTIPVQTSPGPTPNLISLTWSLNVYEMVKLTPGYISSGLMQNSVSLTPYVPPSKKDYEILFQPLFDEYFNPPPRTVFPVLAVAAPRALDPAGSPSSTSVNQYVPFAST</sequence>
<evidence type="ECO:0000256" key="15">
    <source>
        <dbReference type="ARBA" id="ARBA00023172"/>
    </source>
</evidence>
<dbReference type="InterPro" id="IPR012337">
    <property type="entry name" value="RNaseH-like_sf"/>
</dbReference>
<feature type="domain" description="Retroviral polymerase SH3-like" evidence="21">
    <location>
        <begin position="1798"/>
        <end position="1845"/>
    </location>
</feature>
<keyword evidence="7" id="KW-0255">Endonuclease</keyword>
<evidence type="ECO:0000256" key="9">
    <source>
        <dbReference type="ARBA" id="ARBA00022840"/>
    </source>
</evidence>
<evidence type="ECO:0000256" key="1">
    <source>
        <dbReference type="ARBA" id="ARBA00002180"/>
    </source>
</evidence>
<keyword evidence="11" id="KW-0229">DNA integration</keyword>
<gene>
    <name evidence="22" type="ORF">Tci_004490</name>
</gene>